<accession>A0ABZ2IQ83</accession>
<name>A0ABZ2IQ83_9BACT</name>
<dbReference type="InterPro" id="IPR036890">
    <property type="entry name" value="HATPase_C_sf"/>
</dbReference>
<dbReference type="InterPro" id="IPR019734">
    <property type="entry name" value="TPR_rpt"/>
</dbReference>
<dbReference type="InterPro" id="IPR010559">
    <property type="entry name" value="Sig_transdc_His_kin_internal"/>
</dbReference>
<keyword evidence="4" id="KW-0418">Kinase</keyword>
<dbReference type="SUPFAM" id="SSF55874">
    <property type="entry name" value="ATPase domain of HSP90 chaperone/DNA topoisomerase II/histidine kinase"/>
    <property type="match status" value="1"/>
</dbReference>
<feature type="chain" id="PRO_5046135173" evidence="2">
    <location>
        <begin position="21"/>
        <end position="675"/>
    </location>
</feature>
<evidence type="ECO:0000256" key="1">
    <source>
        <dbReference type="SAM" id="Phobius"/>
    </source>
</evidence>
<organism evidence="4 5">
    <name type="scientific">Parabacteroides absconsus</name>
    <dbReference type="NCBI Taxonomy" id="2951805"/>
    <lineage>
        <taxon>Bacteria</taxon>
        <taxon>Pseudomonadati</taxon>
        <taxon>Bacteroidota</taxon>
        <taxon>Bacteroidia</taxon>
        <taxon>Bacteroidales</taxon>
        <taxon>Tannerellaceae</taxon>
        <taxon>Parabacteroides</taxon>
    </lineage>
</organism>
<sequence length="675" mass="79171">MKRKSYVRIFAILLSVIVLASCERPVSRPTNDQAYSCVDSLLTQANSYLFTEPLRSCRILREALPACTDEKDQVQLQNLLAKALFLSSQYDSALYYSEKVIDYCWKQKELTPQIHRLLTENYNILGNTKGRTSGNNLALHYYKQALFHCLQSDKQRFLPDLCTNIADTYVRTGDFVNGVMYYRQALHYADSLGLPQEECSFIYHGLGHTYTELHDFDNADYFYRQTEAFLDHMDIHEKFVYFNNRGLYYYSRKDYPNSKKYHRQAFATVQGSPDYQYEQNLSKINLAELYLIGGQTDSARLFLKEARDFFLSINQTSALSYIQTQEFALAVAEKDWDEAQAILQTMDDHEIEPSLMLIRKQYQEQYYTRTNRYKEAYQVLGERIRLDDSIRNEQIKMRVAEIDMRYKQDTTVMQQAIVIEKQQNHMRLLQMSSYLWISLCLLLILVLIFIYLYDKKQKAYITVQQKNKIAELKMENIRNRISPHFIFNVLNRSINYNELCFKKEEISELVKLLRQNLSLSEQLYISLKEELNFVRTYVHLESKRLDQFSFEIEQAPDVNDQQIFIPSMLIQIPVENAMKHGLRAKEGEKRLRIKIQREGNHTLIRIQDNGGGLRGPSIPNDNAGLGLKIITQTISLLNEHNKEKLELQIHNITTDEGETGVEVCFNIPDEYSYEL</sequence>
<keyword evidence="4" id="KW-0808">Transferase</keyword>
<dbReference type="InterPro" id="IPR011990">
    <property type="entry name" value="TPR-like_helical_dom_sf"/>
</dbReference>
<dbReference type="InterPro" id="IPR050640">
    <property type="entry name" value="Bact_2-comp_sensor_kinase"/>
</dbReference>
<feature type="transmembrane region" description="Helical" evidence="1">
    <location>
        <begin position="434"/>
        <end position="453"/>
    </location>
</feature>
<dbReference type="Gene3D" id="3.30.565.10">
    <property type="entry name" value="Histidine kinase-like ATPase, C-terminal domain"/>
    <property type="match status" value="1"/>
</dbReference>
<feature type="domain" description="Signal transduction histidine kinase internal region" evidence="3">
    <location>
        <begin position="473"/>
        <end position="546"/>
    </location>
</feature>
<dbReference type="Gene3D" id="1.25.40.10">
    <property type="entry name" value="Tetratricopeptide repeat domain"/>
    <property type="match status" value="2"/>
</dbReference>
<dbReference type="RefSeq" id="WP_251968570.1">
    <property type="nucleotide sequence ID" value="NZ_CP146284.1"/>
</dbReference>
<evidence type="ECO:0000256" key="2">
    <source>
        <dbReference type="SAM" id="SignalP"/>
    </source>
</evidence>
<dbReference type="Pfam" id="PF06580">
    <property type="entry name" value="His_kinase"/>
    <property type="match status" value="1"/>
</dbReference>
<keyword evidence="5" id="KW-1185">Reference proteome</keyword>
<evidence type="ECO:0000259" key="3">
    <source>
        <dbReference type="Pfam" id="PF06580"/>
    </source>
</evidence>
<dbReference type="SUPFAM" id="SSF81901">
    <property type="entry name" value="HCP-like"/>
    <property type="match status" value="1"/>
</dbReference>
<feature type="signal peptide" evidence="2">
    <location>
        <begin position="1"/>
        <end position="20"/>
    </location>
</feature>
<protein>
    <submittedName>
        <fullName evidence="4">Histidine kinase</fullName>
    </submittedName>
</protein>
<keyword evidence="1" id="KW-0812">Transmembrane</keyword>
<dbReference type="PROSITE" id="PS51257">
    <property type="entry name" value="PROKAR_LIPOPROTEIN"/>
    <property type="match status" value="1"/>
</dbReference>
<evidence type="ECO:0000313" key="5">
    <source>
        <dbReference type="Proteomes" id="UP001320603"/>
    </source>
</evidence>
<reference evidence="4 5" key="1">
    <citation type="submission" date="2024-02" db="EMBL/GenBank/DDBJ databases">
        <title>Whole genome sequencing of Parabacteroides sp. AD58.</title>
        <authorList>
            <person name="Chaplin A.V."/>
            <person name="Pikina A.P."/>
            <person name="Sokolova S.R."/>
            <person name="Korostin D.O."/>
            <person name="Efimov B.A."/>
        </authorList>
    </citation>
    <scope>NUCLEOTIDE SEQUENCE [LARGE SCALE GENOMIC DNA]</scope>
    <source>
        <strain evidence="4 5">AD58</strain>
    </source>
</reference>
<dbReference type="PANTHER" id="PTHR34220">
    <property type="entry name" value="SENSOR HISTIDINE KINASE YPDA"/>
    <property type="match status" value="1"/>
</dbReference>
<dbReference type="SUPFAM" id="SSF48452">
    <property type="entry name" value="TPR-like"/>
    <property type="match status" value="1"/>
</dbReference>
<dbReference type="SMART" id="SM00028">
    <property type="entry name" value="TPR"/>
    <property type="match status" value="4"/>
</dbReference>
<dbReference type="GO" id="GO:0016301">
    <property type="term" value="F:kinase activity"/>
    <property type="evidence" value="ECO:0007669"/>
    <property type="project" value="UniProtKB-KW"/>
</dbReference>
<gene>
    <name evidence="4" type="ORF">NEE14_007760</name>
</gene>
<keyword evidence="2" id="KW-0732">Signal</keyword>
<keyword evidence="1" id="KW-1133">Transmembrane helix</keyword>
<dbReference type="PANTHER" id="PTHR34220:SF7">
    <property type="entry name" value="SENSOR HISTIDINE KINASE YPDA"/>
    <property type="match status" value="1"/>
</dbReference>
<evidence type="ECO:0000313" key="4">
    <source>
        <dbReference type="EMBL" id="WWV67831.1"/>
    </source>
</evidence>
<proteinExistence type="predicted"/>
<dbReference type="Proteomes" id="UP001320603">
    <property type="component" value="Chromosome"/>
</dbReference>
<dbReference type="EMBL" id="CP146284">
    <property type="protein sequence ID" value="WWV67831.1"/>
    <property type="molecule type" value="Genomic_DNA"/>
</dbReference>
<keyword evidence="1" id="KW-0472">Membrane</keyword>